<sequence>MNMRLLLVPFVFFVSSFSLLGQTRDTNQKEVIALDEQNSQWLAALKGLEQGEQWVMIKERLLQNRGSSSAKIITPLLIIDGVVIPIDSSTFTYTQLASTLTEDKIKQITVVDKELSNTLFHRPFTSWIIINLKDRKTSKEFHKRYKAL</sequence>
<gene>
    <name evidence="2" type="ORF">GCM10023183_18170</name>
</gene>
<evidence type="ECO:0000256" key="1">
    <source>
        <dbReference type="SAM" id="SignalP"/>
    </source>
</evidence>
<evidence type="ECO:0000313" key="3">
    <source>
        <dbReference type="Proteomes" id="UP001501844"/>
    </source>
</evidence>
<name>A0ABP8FIL7_9BACT</name>
<protein>
    <recommendedName>
        <fullName evidence="4">DUF4174 domain-containing protein</fullName>
    </recommendedName>
</protein>
<organism evidence="2 3">
    <name type="scientific">Nibribacter koreensis</name>
    <dbReference type="NCBI Taxonomy" id="1084519"/>
    <lineage>
        <taxon>Bacteria</taxon>
        <taxon>Pseudomonadati</taxon>
        <taxon>Bacteroidota</taxon>
        <taxon>Cytophagia</taxon>
        <taxon>Cytophagales</taxon>
        <taxon>Hymenobacteraceae</taxon>
        <taxon>Nibribacter</taxon>
    </lineage>
</organism>
<reference evidence="3" key="1">
    <citation type="journal article" date="2019" name="Int. J. Syst. Evol. Microbiol.">
        <title>The Global Catalogue of Microorganisms (GCM) 10K type strain sequencing project: providing services to taxonomists for standard genome sequencing and annotation.</title>
        <authorList>
            <consortium name="The Broad Institute Genomics Platform"/>
            <consortium name="The Broad Institute Genome Sequencing Center for Infectious Disease"/>
            <person name="Wu L."/>
            <person name="Ma J."/>
        </authorList>
    </citation>
    <scope>NUCLEOTIDE SEQUENCE [LARGE SCALE GENOMIC DNA]</scope>
    <source>
        <strain evidence="3">JCM 17917</strain>
    </source>
</reference>
<dbReference type="EMBL" id="BAABGX010000002">
    <property type="protein sequence ID" value="GAA4304681.1"/>
    <property type="molecule type" value="Genomic_DNA"/>
</dbReference>
<evidence type="ECO:0000313" key="2">
    <source>
        <dbReference type="EMBL" id="GAA4304681.1"/>
    </source>
</evidence>
<evidence type="ECO:0008006" key="4">
    <source>
        <dbReference type="Google" id="ProtNLM"/>
    </source>
</evidence>
<dbReference type="Proteomes" id="UP001501844">
    <property type="component" value="Unassembled WGS sequence"/>
</dbReference>
<feature type="signal peptide" evidence="1">
    <location>
        <begin position="1"/>
        <end position="20"/>
    </location>
</feature>
<comment type="caution">
    <text evidence="2">The sequence shown here is derived from an EMBL/GenBank/DDBJ whole genome shotgun (WGS) entry which is preliminary data.</text>
</comment>
<feature type="chain" id="PRO_5045825244" description="DUF4174 domain-containing protein" evidence="1">
    <location>
        <begin position="21"/>
        <end position="148"/>
    </location>
</feature>
<proteinExistence type="predicted"/>
<keyword evidence="1" id="KW-0732">Signal</keyword>
<accession>A0ABP8FIL7</accession>
<keyword evidence="3" id="KW-1185">Reference proteome</keyword>